<gene>
    <name evidence="7" type="ORF">HPB51_012852</name>
</gene>
<evidence type="ECO:0000259" key="6">
    <source>
        <dbReference type="PROSITE" id="PS50089"/>
    </source>
</evidence>
<dbReference type="OMA" id="WTHRRRI"/>
<evidence type="ECO:0000256" key="4">
    <source>
        <dbReference type="PROSITE-ProRule" id="PRU00175"/>
    </source>
</evidence>
<dbReference type="AlphaFoldDB" id="A0A9J6EA16"/>
<evidence type="ECO:0000313" key="7">
    <source>
        <dbReference type="EMBL" id="KAH8031132.1"/>
    </source>
</evidence>
<reference evidence="7" key="2">
    <citation type="submission" date="2021-09" db="EMBL/GenBank/DDBJ databases">
        <authorList>
            <person name="Jia N."/>
            <person name="Wang J."/>
            <person name="Shi W."/>
            <person name="Du L."/>
            <person name="Sun Y."/>
            <person name="Zhan W."/>
            <person name="Jiang J."/>
            <person name="Wang Q."/>
            <person name="Zhang B."/>
            <person name="Ji P."/>
            <person name="Sakyi L.B."/>
            <person name="Cui X."/>
            <person name="Yuan T."/>
            <person name="Jiang B."/>
            <person name="Yang W."/>
            <person name="Lam T.T.-Y."/>
            <person name="Chang Q."/>
            <person name="Ding S."/>
            <person name="Wang X."/>
            <person name="Zhu J."/>
            <person name="Ruan X."/>
            <person name="Zhao L."/>
            <person name="Wei J."/>
            <person name="Que T."/>
            <person name="Du C."/>
            <person name="Cheng J."/>
            <person name="Dai P."/>
            <person name="Han X."/>
            <person name="Huang E."/>
            <person name="Gao Y."/>
            <person name="Liu J."/>
            <person name="Shao H."/>
            <person name="Ye R."/>
            <person name="Li L."/>
            <person name="Wei W."/>
            <person name="Wang X."/>
            <person name="Wang C."/>
            <person name="Huo Q."/>
            <person name="Li W."/>
            <person name="Guo W."/>
            <person name="Chen H."/>
            <person name="Chen S."/>
            <person name="Zhou L."/>
            <person name="Zhou L."/>
            <person name="Ni X."/>
            <person name="Tian J."/>
            <person name="Zhou Y."/>
            <person name="Sheng Y."/>
            <person name="Liu T."/>
            <person name="Pan Y."/>
            <person name="Xia L."/>
            <person name="Li J."/>
            <person name="Zhao F."/>
            <person name="Cao W."/>
        </authorList>
    </citation>
    <scope>NUCLEOTIDE SEQUENCE</scope>
    <source>
        <strain evidence="7">Rmic-2018</strain>
        <tissue evidence="7">Larvae</tissue>
    </source>
</reference>
<dbReference type="InterPro" id="IPR017907">
    <property type="entry name" value="Znf_RING_CS"/>
</dbReference>
<feature type="compositionally biased region" description="Polar residues" evidence="5">
    <location>
        <begin position="248"/>
        <end position="266"/>
    </location>
</feature>
<dbReference type="PANTHER" id="PTHR10131:SF138">
    <property type="entry name" value="RE66324P"/>
    <property type="match status" value="1"/>
</dbReference>
<keyword evidence="2 4" id="KW-0863">Zinc-finger</keyword>
<accession>A0A9J6EA16</accession>
<comment type="caution">
    <text evidence="7">The sequence shown here is derived from an EMBL/GenBank/DDBJ whole genome shotgun (WGS) entry which is preliminary data.</text>
</comment>
<dbReference type="VEuPathDB" id="VectorBase:LOC119164949"/>
<organism evidence="7 8">
    <name type="scientific">Rhipicephalus microplus</name>
    <name type="common">Cattle tick</name>
    <name type="synonym">Boophilus microplus</name>
    <dbReference type="NCBI Taxonomy" id="6941"/>
    <lineage>
        <taxon>Eukaryota</taxon>
        <taxon>Metazoa</taxon>
        <taxon>Ecdysozoa</taxon>
        <taxon>Arthropoda</taxon>
        <taxon>Chelicerata</taxon>
        <taxon>Arachnida</taxon>
        <taxon>Acari</taxon>
        <taxon>Parasitiformes</taxon>
        <taxon>Ixodida</taxon>
        <taxon>Ixodoidea</taxon>
        <taxon>Ixodidae</taxon>
        <taxon>Rhipicephalinae</taxon>
        <taxon>Rhipicephalus</taxon>
        <taxon>Boophilus</taxon>
    </lineage>
</organism>
<dbReference type="GO" id="GO:0008270">
    <property type="term" value="F:zinc ion binding"/>
    <property type="evidence" value="ECO:0007669"/>
    <property type="project" value="UniProtKB-KW"/>
</dbReference>
<dbReference type="PROSITE" id="PS50089">
    <property type="entry name" value="ZF_RING_2"/>
    <property type="match status" value="1"/>
</dbReference>
<dbReference type="PANTHER" id="PTHR10131">
    <property type="entry name" value="TNF RECEPTOR ASSOCIATED FACTOR"/>
    <property type="match status" value="1"/>
</dbReference>
<feature type="region of interest" description="Disordered" evidence="5">
    <location>
        <begin position="233"/>
        <end position="267"/>
    </location>
</feature>
<dbReference type="GO" id="GO:0005164">
    <property type="term" value="F:tumor necrosis factor receptor binding"/>
    <property type="evidence" value="ECO:0007669"/>
    <property type="project" value="TreeGrafter"/>
</dbReference>
<evidence type="ECO:0000256" key="3">
    <source>
        <dbReference type="ARBA" id="ARBA00022833"/>
    </source>
</evidence>
<reference evidence="7" key="1">
    <citation type="journal article" date="2020" name="Cell">
        <title>Large-Scale Comparative Analyses of Tick Genomes Elucidate Their Genetic Diversity and Vector Capacities.</title>
        <authorList>
            <consortium name="Tick Genome and Microbiome Consortium (TIGMIC)"/>
            <person name="Jia N."/>
            <person name="Wang J."/>
            <person name="Shi W."/>
            <person name="Du L."/>
            <person name="Sun Y."/>
            <person name="Zhan W."/>
            <person name="Jiang J.F."/>
            <person name="Wang Q."/>
            <person name="Zhang B."/>
            <person name="Ji P."/>
            <person name="Bell-Sakyi L."/>
            <person name="Cui X.M."/>
            <person name="Yuan T.T."/>
            <person name="Jiang B.G."/>
            <person name="Yang W.F."/>
            <person name="Lam T.T."/>
            <person name="Chang Q.C."/>
            <person name="Ding S.J."/>
            <person name="Wang X.J."/>
            <person name="Zhu J.G."/>
            <person name="Ruan X.D."/>
            <person name="Zhao L."/>
            <person name="Wei J.T."/>
            <person name="Ye R.Z."/>
            <person name="Que T.C."/>
            <person name="Du C.H."/>
            <person name="Zhou Y.H."/>
            <person name="Cheng J.X."/>
            <person name="Dai P.F."/>
            <person name="Guo W.B."/>
            <person name="Han X.H."/>
            <person name="Huang E.J."/>
            <person name="Li L.F."/>
            <person name="Wei W."/>
            <person name="Gao Y.C."/>
            <person name="Liu J.Z."/>
            <person name="Shao H.Z."/>
            <person name="Wang X."/>
            <person name="Wang C.C."/>
            <person name="Yang T.C."/>
            <person name="Huo Q.B."/>
            <person name="Li W."/>
            <person name="Chen H.Y."/>
            <person name="Chen S.E."/>
            <person name="Zhou L.G."/>
            <person name="Ni X.B."/>
            <person name="Tian J.H."/>
            <person name="Sheng Y."/>
            <person name="Liu T."/>
            <person name="Pan Y.S."/>
            <person name="Xia L.Y."/>
            <person name="Li J."/>
            <person name="Zhao F."/>
            <person name="Cao W.C."/>
        </authorList>
    </citation>
    <scope>NUCLEOTIDE SEQUENCE</scope>
    <source>
        <strain evidence="7">Rmic-2018</strain>
    </source>
</reference>
<dbReference type="SUPFAM" id="SSF57850">
    <property type="entry name" value="RING/U-box"/>
    <property type="match status" value="1"/>
</dbReference>
<evidence type="ECO:0000256" key="2">
    <source>
        <dbReference type="ARBA" id="ARBA00022771"/>
    </source>
</evidence>
<proteinExistence type="predicted"/>
<evidence type="ECO:0000256" key="1">
    <source>
        <dbReference type="ARBA" id="ARBA00022723"/>
    </source>
</evidence>
<dbReference type="Proteomes" id="UP000821866">
    <property type="component" value="Chromosome 3"/>
</dbReference>
<dbReference type="Gene3D" id="3.30.40.10">
    <property type="entry name" value="Zinc/RING finger domain, C3HC4 (zinc finger)"/>
    <property type="match status" value="1"/>
</dbReference>
<dbReference type="EMBL" id="JABSTU010000005">
    <property type="protein sequence ID" value="KAH8031132.1"/>
    <property type="molecule type" value="Genomic_DNA"/>
</dbReference>
<dbReference type="GO" id="GO:0009898">
    <property type="term" value="C:cytoplasmic side of plasma membrane"/>
    <property type="evidence" value="ECO:0007669"/>
    <property type="project" value="TreeGrafter"/>
</dbReference>
<sequence>MSDLRRVHRFRDHAVAGVNWRPTRFVDEVPSLRVCCLCRMIPKTVLALPCGHLLCQSCLAASSHGSGGRCPLGREPFKEAECSTCDLPVRAVNALKVHCWNESHGCKFEGAMEVMLRHYENECTFHTVECFRCDDQVLHSELPAHYSAGCSAAVSLACPKNTSSDSQAFTIRDVMGVLVEMKTLLRGANQEPLLPAMQSQVNELTERIRNLESRSAAIPQAIAATATSGFAQVAAPSPSASQKKETSKQTATEEAGASSTSQSCLEENSKPLVDLPQEVLKAMRKTTSQDYPRHVITYICEEAECHLEFDGLLPTAVAWWEVPGTVKYVLTLDKFYIFPSFNADKVADLTVLHTRDAYLTLTVFTFRGRVRVDISLHGMRGGSQWLRPVFSVKAYSLTTGNIVPLSTSEELQDCTHDRDFWTHRRRIYDINFFALAPIGTPTAGIKLEIELCCQ</sequence>
<dbReference type="GO" id="GO:0043122">
    <property type="term" value="P:regulation of canonical NF-kappaB signal transduction"/>
    <property type="evidence" value="ECO:0007669"/>
    <property type="project" value="TreeGrafter"/>
</dbReference>
<name>A0A9J6EA16_RHIMP</name>
<dbReference type="InterPro" id="IPR013083">
    <property type="entry name" value="Znf_RING/FYVE/PHD"/>
</dbReference>
<keyword evidence="1" id="KW-0479">Metal-binding</keyword>
<evidence type="ECO:0000256" key="5">
    <source>
        <dbReference type="SAM" id="MobiDB-lite"/>
    </source>
</evidence>
<dbReference type="SUPFAM" id="SSF49599">
    <property type="entry name" value="TRAF domain-like"/>
    <property type="match status" value="1"/>
</dbReference>
<protein>
    <recommendedName>
        <fullName evidence="6">RING-type domain-containing protein</fullName>
    </recommendedName>
</protein>
<dbReference type="PROSITE" id="PS00518">
    <property type="entry name" value="ZF_RING_1"/>
    <property type="match status" value="1"/>
</dbReference>
<feature type="domain" description="RING-type" evidence="6">
    <location>
        <begin position="35"/>
        <end position="74"/>
    </location>
</feature>
<keyword evidence="3" id="KW-0862">Zinc</keyword>
<dbReference type="InterPro" id="IPR001841">
    <property type="entry name" value="Znf_RING"/>
</dbReference>
<evidence type="ECO:0000313" key="8">
    <source>
        <dbReference type="Proteomes" id="UP000821866"/>
    </source>
</evidence>
<keyword evidence="8" id="KW-1185">Reference proteome</keyword>
<dbReference type="OrthoDB" id="6505096at2759"/>